<evidence type="ECO:0000256" key="3">
    <source>
        <dbReference type="ARBA" id="ARBA00022452"/>
    </source>
</evidence>
<dbReference type="InterPro" id="IPR000531">
    <property type="entry name" value="Beta-barrel_TonB"/>
</dbReference>
<dbReference type="InterPro" id="IPR008969">
    <property type="entry name" value="CarboxyPept-like_regulatory"/>
</dbReference>
<evidence type="ECO:0000256" key="1">
    <source>
        <dbReference type="ARBA" id="ARBA00004571"/>
    </source>
</evidence>
<dbReference type="NCBIfam" id="TIGR04057">
    <property type="entry name" value="SusC_RagA_signa"/>
    <property type="match status" value="1"/>
</dbReference>
<keyword evidence="4 10" id="KW-0812">Transmembrane</keyword>
<dbReference type="GO" id="GO:0044718">
    <property type="term" value="P:siderophore transmembrane transport"/>
    <property type="evidence" value="ECO:0007669"/>
    <property type="project" value="TreeGrafter"/>
</dbReference>
<evidence type="ECO:0000256" key="4">
    <source>
        <dbReference type="ARBA" id="ARBA00022692"/>
    </source>
</evidence>
<dbReference type="InterPro" id="IPR023997">
    <property type="entry name" value="TonB-dep_OMP_SusC/RagA_CS"/>
</dbReference>
<name>A0AAP2GPT7_9BACT</name>
<dbReference type="GO" id="GO:0015344">
    <property type="term" value="F:siderophore uptake transmembrane transporter activity"/>
    <property type="evidence" value="ECO:0007669"/>
    <property type="project" value="TreeGrafter"/>
</dbReference>
<dbReference type="SUPFAM" id="SSF49464">
    <property type="entry name" value="Carboxypeptidase regulatory domain-like"/>
    <property type="match status" value="1"/>
</dbReference>
<dbReference type="SUPFAM" id="SSF56935">
    <property type="entry name" value="Porins"/>
    <property type="match status" value="1"/>
</dbReference>
<dbReference type="PROSITE" id="PS52016">
    <property type="entry name" value="TONB_DEPENDENT_REC_3"/>
    <property type="match status" value="1"/>
</dbReference>
<dbReference type="Pfam" id="PF00593">
    <property type="entry name" value="TonB_dep_Rec_b-barrel"/>
    <property type="match status" value="1"/>
</dbReference>
<evidence type="ECO:0000256" key="2">
    <source>
        <dbReference type="ARBA" id="ARBA00022448"/>
    </source>
</evidence>
<comment type="similarity">
    <text evidence="10 11">Belongs to the TonB-dependent receptor family.</text>
</comment>
<dbReference type="PANTHER" id="PTHR30069">
    <property type="entry name" value="TONB-DEPENDENT OUTER MEMBRANE RECEPTOR"/>
    <property type="match status" value="1"/>
</dbReference>
<dbReference type="Proteomes" id="UP001319200">
    <property type="component" value="Unassembled WGS sequence"/>
</dbReference>
<evidence type="ECO:0000256" key="12">
    <source>
        <dbReference type="SAM" id="SignalP"/>
    </source>
</evidence>
<keyword evidence="9 10" id="KW-0998">Cell outer membrane</keyword>
<feature type="chain" id="PRO_5042827116" evidence="12">
    <location>
        <begin position="23"/>
        <end position="1076"/>
    </location>
</feature>
<dbReference type="InterPro" id="IPR036942">
    <property type="entry name" value="Beta-barrel_TonB_sf"/>
</dbReference>
<evidence type="ECO:0000313" key="16">
    <source>
        <dbReference type="Proteomes" id="UP001319200"/>
    </source>
</evidence>
<feature type="domain" description="TonB-dependent receptor-like beta-barrel" evidence="13">
    <location>
        <begin position="450"/>
        <end position="869"/>
    </location>
</feature>
<accession>A0AAP2GPT7</accession>
<comment type="caution">
    <text evidence="15">The sequence shown here is derived from an EMBL/GenBank/DDBJ whole genome shotgun (WGS) entry which is preliminary data.</text>
</comment>
<dbReference type="InterPro" id="IPR037066">
    <property type="entry name" value="Plug_dom_sf"/>
</dbReference>
<gene>
    <name evidence="15" type="ORF">KK083_21350</name>
</gene>
<dbReference type="NCBIfam" id="TIGR04056">
    <property type="entry name" value="OMP_RagA_SusC"/>
    <property type="match status" value="1"/>
</dbReference>
<keyword evidence="3 10" id="KW-1134">Transmembrane beta strand</keyword>
<evidence type="ECO:0000259" key="13">
    <source>
        <dbReference type="Pfam" id="PF00593"/>
    </source>
</evidence>
<dbReference type="Gene3D" id="2.170.130.10">
    <property type="entry name" value="TonB-dependent receptor, plug domain"/>
    <property type="match status" value="1"/>
</dbReference>
<evidence type="ECO:0000313" key="15">
    <source>
        <dbReference type="EMBL" id="MBT1699458.1"/>
    </source>
</evidence>
<keyword evidence="2 10" id="KW-0813">Transport</keyword>
<dbReference type="Pfam" id="PF13715">
    <property type="entry name" value="CarbopepD_reg_2"/>
    <property type="match status" value="1"/>
</dbReference>
<feature type="domain" description="TonB-dependent receptor plug" evidence="14">
    <location>
        <begin position="116"/>
        <end position="241"/>
    </location>
</feature>
<feature type="signal peptide" evidence="12">
    <location>
        <begin position="1"/>
        <end position="22"/>
    </location>
</feature>
<dbReference type="Gene3D" id="2.60.40.1120">
    <property type="entry name" value="Carboxypeptidase-like, regulatory domain"/>
    <property type="match status" value="1"/>
</dbReference>
<sequence length="1076" mass="117124">MTKILHYVFLAACVAVGSATYAQERTVSGRVTAADEGSAIPGVNVVLKGTSNGTVTDAQGRYSLVASEGTLVFSFIGLKSTEVEIGGRSIIDVQMESDATQLSEVVVTALGIQRNKNELPYAAQQVTSDQIVQTRGANFVTSLSGRVAGLDIKTNNTMGGSTNVVIRGYKSIMGNNQALFVVDGIPVVNNSTNTASQNAGRGGPDYGNAAADINPDNIASVNVLKGAAATALYGSRAANGVIMITTKKGAKKSFDITINSGITFGTINKDTYARYQKEYGGGADQVFATGTFDDGTLPAVNFRADASYGPRFDGSMVYHWDALDPFSPNYRKARPWVAAKNDPTAFFETSVSSNQSISVSGGTDRNTFQFAYTRSDEKGILPNSELDKNLFNFTSTFSLTEKLSVTASANFSNIEGLGRYGTGYNSRNPNEAFRQWWQMNVDLKEMKAAYFRNRKNVTWNWSGVNDASPLYSDNPYWIRYENYANDTRNHLFGYASANYKVTDWMDITGRVAYDGTTDFQEERYAVGSAGSNSGGSYTRFNRDFNETNFDLLLNFNKKISDQVSFRGLLGSNMRRSILTSIRATTSNGLVVPKLYNLANSAGTLPAPTEEYTRIGVDGVFANATFGYKDIAFLELAGRREKSTTLPLDNNTFYYPSVGGTFAYATVLKQPWLSAGKVRVNYAEVGNDAPALSLYDVYDKPTAFGSTTFFTLPNTKNNANLKPERTRSYEAGIEADFFDGRVGFDFTAYQTNTYDQIIPVSITTASGFNSAWVNSGEMRNKGIEVSAFVTPVETNDFSWTMRVNFTRNRNKVIDLYGEGANAVPNVQLNTLSLQGSVTLNAAKGYPYGVIRGTNFLYTNGQRTVDNKGNYMKATNSAEIIGNPNPDWLGGIHNTLSYKGVSMNFLIDIRHGGDIFSLDQWYGEGSGMYANTAGLNARGVQSRLPVAEGGGVLLQGVKADGSPNDIYAENQNTNSLTPFGYSANGGAAAPHAWYVYDGSYIKLREVALSYSVPQTIMDRLRPLKSINLSVFGRNLWMKKNMAYSDPEEALSSGNLNGGYQSGAYPSVKTYGFNVKFSF</sequence>
<evidence type="ECO:0000256" key="5">
    <source>
        <dbReference type="ARBA" id="ARBA00022729"/>
    </source>
</evidence>
<dbReference type="Gene3D" id="2.40.170.20">
    <property type="entry name" value="TonB-dependent receptor, beta-barrel domain"/>
    <property type="match status" value="1"/>
</dbReference>
<evidence type="ECO:0000256" key="7">
    <source>
        <dbReference type="ARBA" id="ARBA00023136"/>
    </source>
</evidence>
<keyword evidence="7 10" id="KW-0472">Membrane</keyword>
<dbReference type="InterPro" id="IPR039426">
    <property type="entry name" value="TonB-dep_rcpt-like"/>
</dbReference>
<dbReference type="GO" id="GO:0009279">
    <property type="term" value="C:cell outer membrane"/>
    <property type="evidence" value="ECO:0007669"/>
    <property type="project" value="UniProtKB-SubCell"/>
</dbReference>
<evidence type="ECO:0000256" key="8">
    <source>
        <dbReference type="ARBA" id="ARBA00023170"/>
    </source>
</evidence>
<keyword evidence="8" id="KW-0675">Receptor</keyword>
<keyword evidence="5 12" id="KW-0732">Signal</keyword>
<keyword evidence="16" id="KW-1185">Reference proteome</keyword>
<comment type="subcellular location">
    <subcellularLocation>
        <location evidence="1 10">Cell outer membrane</location>
        <topology evidence="1 10">Multi-pass membrane protein</topology>
    </subcellularLocation>
</comment>
<organism evidence="15 16">
    <name type="scientific">Chryseosolibacter histidini</name>
    <dbReference type="NCBI Taxonomy" id="2782349"/>
    <lineage>
        <taxon>Bacteria</taxon>
        <taxon>Pseudomonadati</taxon>
        <taxon>Bacteroidota</taxon>
        <taxon>Cytophagia</taxon>
        <taxon>Cytophagales</taxon>
        <taxon>Chryseotaleaceae</taxon>
        <taxon>Chryseosolibacter</taxon>
    </lineage>
</organism>
<reference evidence="15 16" key="1">
    <citation type="submission" date="2021-05" db="EMBL/GenBank/DDBJ databases">
        <title>A Polyphasic approach of four new species of the genus Ohtaekwangia: Ohtaekwangia histidinii sp. nov., Ohtaekwangia cretensis sp. nov., Ohtaekwangia indiensis sp. nov., Ohtaekwangia reichenbachii sp. nov. from diverse environment.</title>
        <authorList>
            <person name="Octaviana S."/>
        </authorList>
    </citation>
    <scope>NUCLEOTIDE SEQUENCE [LARGE SCALE GENOMIC DNA]</scope>
    <source>
        <strain evidence="15 16">PWU4</strain>
    </source>
</reference>
<keyword evidence="6 11" id="KW-0798">TonB box</keyword>
<dbReference type="InterPro" id="IPR012910">
    <property type="entry name" value="Plug_dom"/>
</dbReference>
<evidence type="ECO:0000259" key="14">
    <source>
        <dbReference type="Pfam" id="PF07715"/>
    </source>
</evidence>
<evidence type="ECO:0000256" key="10">
    <source>
        <dbReference type="PROSITE-ProRule" id="PRU01360"/>
    </source>
</evidence>
<evidence type="ECO:0000256" key="11">
    <source>
        <dbReference type="RuleBase" id="RU003357"/>
    </source>
</evidence>
<evidence type="ECO:0000256" key="6">
    <source>
        <dbReference type="ARBA" id="ARBA00023077"/>
    </source>
</evidence>
<protein>
    <submittedName>
        <fullName evidence="15">SusC/RagA family TonB-linked outer membrane protein</fullName>
    </submittedName>
</protein>
<dbReference type="Pfam" id="PF07715">
    <property type="entry name" value="Plug"/>
    <property type="match status" value="1"/>
</dbReference>
<evidence type="ECO:0000256" key="9">
    <source>
        <dbReference type="ARBA" id="ARBA00023237"/>
    </source>
</evidence>
<dbReference type="InterPro" id="IPR023996">
    <property type="entry name" value="TonB-dep_OMP_SusC/RagA"/>
</dbReference>
<dbReference type="EMBL" id="JAHESF010000025">
    <property type="protein sequence ID" value="MBT1699458.1"/>
    <property type="molecule type" value="Genomic_DNA"/>
</dbReference>
<dbReference type="RefSeq" id="WP_254167428.1">
    <property type="nucleotide sequence ID" value="NZ_JAHESF010000025.1"/>
</dbReference>
<dbReference type="AlphaFoldDB" id="A0AAP2GPT7"/>
<dbReference type="PANTHER" id="PTHR30069:SF29">
    <property type="entry name" value="HEMOGLOBIN AND HEMOGLOBIN-HAPTOGLOBIN-BINDING PROTEIN 1-RELATED"/>
    <property type="match status" value="1"/>
</dbReference>
<proteinExistence type="inferred from homology"/>